<reference evidence="1 2" key="1">
    <citation type="submission" date="2019-02" db="EMBL/GenBank/DDBJ databases">
        <title>Genome sequencing of the rare red list fungi Dentipellis fragilis.</title>
        <authorList>
            <person name="Buettner E."/>
            <person name="Kellner H."/>
        </authorList>
    </citation>
    <scope>NUCLEOTIDE SEQUENCE [LARGE SCALE GENOMIC DNA]</scope>
    <source>
        <strain evidence="1 2">DSM 105465</strain>
    </source>
</reference>
<protein>
    <submittedName>
        <fullName evidence="1">Uncharacterized protein</fullName>
    </submittedName>
</protein>
<comment type="caution">
    <text evidence="1">The sequence shown here is derived from an EMBL/GenBank/DDBJ whole genome shotgun (WGS) entry which is preliminary data.</text>
</comment>
<dbReference type="EMBL" id="SEOQ01000687">
    <property type="protein sequence ID" value="TFY58352.1"/>
    <property type="molecule type" value="Genomic_DNA"/>
</dbReference>
<dbReference type="AlphaFoldDB" id="A0A4Y9Y857"/>
<gene>
    <name evidence="1" type="ORF">EVG20_g8182</name>
</gene>
<name>A0A4Y9Y857_9AGAM</name>
<keyword evidence="2" id="KW-1185">Reference proteome</keyword>
<organism evidence="1 2">
    <name type="scientific">Dentipellis fragilis</name>
    <dbReference type="NCBI Taxonomy" id="205917"/>
    <lineage>
        <taxon>Eukaryota</taxon>
        <taxon>Fungi</taxon>
        <taxon>Dikarya</taxon>
        <taxon>Basidiomycota</taxon>
        <taxon>Agaricomycotina</taxon>
        <taxon>Agaricomycetes</taxon>
        <taxon>Russulales</taxon>
        <taxon>Hericiaceae</taxon>
        <taxon>Dentipellis</taxon>
    </lineage>
</organism>
<dbReference type="Proteomes" id="UP000298327">
    <property type="component" value="Unassembled WGS sequence"/>
</dbReference>
<accession>A0A4Y9Y857</accession>
<sequence>MGMDSRMRSTTSIPVISETKDNATWLLTAASARGAYRSPRARTGKAEQAAQCIGTYRHRPAHQLRNANTRGNGALGVEPGLGLGWVRQDRTRGEQGEKDFGLRDARTGFAGWALEHPAGGLRDTRTPVNAMCAPHHRVRVRVHAARAHKYAHSGA</sequence>
<evidence type="ECO:0000313" key="2">
    <source>
        <dbReference type="Proteomes" id="UP000298327"/>
    </source>
</evidence>
<evidence type="ECO:0000313" key="1">
    <source>
        <dbReference type="EMBL" id="TFY58352.1"/>
    </source>
</evidence>
<proteinExistence type="predicted"/>